<dbReference type="GeneTree" id="ENSGT00940000162526"/>
<dbReference type="Ensembl" id="ENSMMNT00015025300.1">
    <property type="protein sequence ID" value="ENSMMNP00015023025.1"/>
    <property type="gene ID" value="ENSMMNG00015016913.1"/>
</dbReference>
<reference evidence="2" key="2">
    <citation type="submission" date="2025-09" db="UniProtKB">
        <authorList>
            <consortium name="Ensembl"/>
        </authorList>
    </citation>
    <scope>IDENTIFICATION</scope>
</reference>
<keyword evidence="3" id="KW-1185">Reference proteome</keyword>
<dbReference type="Gene3D" id="2.40.128.20">
    <property type="match status" value="1"/>
</dbReference>
<dbReference type="InterPro" id="IPR031259">
    <property type="entry name" value="ILBP"/>
</dbReference>
<dbReference type="InterPro" id="IPR012674">
    <property type="entry name" value="Calycin"/>
</dbReference>
<evidence type="ECO:0000313" key="2">
    <source>
        <dbReference type="Ensembl" id="ENSMMNP00015023025.1"/>
    </source>
</evidence>
<protein>
    <recommendedName>
        <fullName evidence="4">Lipocalin/cytosolic fatty-acid binding domain-containing protein</fullName>
    </recommendedName>
</protein>
<reference evidence="2" key="1">
    <citation type="submission" date="2025-08" db="UniProtKB">
        <authorList>
            <consortium name="Ensembl"/>
        </authorList>
    </citation>
    <scope>IDENTIFICATION</scope>
</reference>
<accession>A0A8C6FB81</accession>
<dbReference type="PANTHER" id="PTHR11955">
    <property type="entry name" value="FATTY ACID BINDING PROTEIN"/>
    <property type="match status" value="1"/>
</dbReference>
<dbReference type="Proteomes" id="UP000694561">
    <property type="component" value="Unplaced"/>
</dbReference>
<name>A0A8C6FB81_MONMO</name>
<sequence length="96" mass="10859">MPPNLTGYYCFVSQKNLESYLQALNINMALRKIAPLLKPDEETDHRGSHVTVKTLSTFRNVLEFEVGVEFEEDLRMTEGRKLQTALDTDSPARGTA</sequence>
<proteinExistence type="inferred from homology"/>
<comment type="similarity">
    <text evidence="1">Belongs to the calycin superfamily. Fatty-acid binding protein (FABP) family.</text>
</comment>
<evidence type="ECO:0000256" key="1">
    <source>
        <dbReference type="ARBA" id="ARBA00008390"/>
    </source>
</evidence>
<dbReference type="GO" id="GO:0008289">
    <property type="term" value="F:lipid binding"/>
    <property type="evidence" value="ECO:0007669"/>
    <property type="project" value="InterPro"/>
</dbReference>
<evidence type="ECO:0000313" key="3">
    <source>
        <dbReference type="Proteomes" id="UP000694561"/>
    </source>
</evidence>
<dbReference type="AlphaFoldDB" id="A0A8C6FB81"/>
<dbReference type="SUPFAM" id="SSF50814">
    <property type="entry name" value="Lipocalins"/>
    <property type="match status" value="1"/>
</dbReference>
<organism evidence="2 3">
    <name type="scientific">Monodon monoceros</name>
    <name type="common">Narwhal</name>
    <name type="synonym">Ceratodon monodon</name>
    <dbReference type="NCBI Taxonomy" id="40151"/>
    <lineage>
        <taxon>Eukaryota</taxon>
        <taxon>Metazoa</taxon>
        <taxon>Chordata</taxon>
        <taxon>Craniata</taxon>
        <taxon>Vertebrata</taxon>
        <taxon>Euteleostomi</taxon>
        <taxon>Mammalia</taxon>
        <taxon>Eutheria</taxon>
        <taxon>Laurasiatheria</taxon>
        <taxon>Artiodactyla</taxon>
        <taxon>Whippomorpha</taxon>
        <taxon>Cetacea</taxon>
        <taxon>Odontoceti</taxon>
        <taxon>Monodontidae</taxon>
        <taxon>Monodon</taxon>
    </lineage>
</organism>
<evidence type="ECO:0008006" key="4">
    <source>
        <dbReference type="Google" id="ProtNLM"/>
    </source>
</evidence>